<accession>A0A226QBA5</accession>
<proteinExistence type="predicted"/>
<dbReference type="PANTHER" id="PTHR43194">
    <property type="entry name" value="HYDROLASE ALPHA/BETA FOLD FAMILY"/>
    <property type="match status" value="1"/>
</dbReference>
<dbReference type="RefSeq" id="WP_025950795.1">
    <property type="nucleotide sequence ID" value="NZ_CP018058.1"/>
</dbReference>
<dbReference type="Gene3D" id="3.40.50.1820">
    <property type="entry name" value="alpha/beta hydrolase"/>
    <property type="match status" value="1"/>
</dbReference>
<sequence>MESFKSEGNGIPILFISGLFAGDWIWGDAASYFSKTEYNIIRLREPLSAYGHKISELREMFIKFLNEFIEYKAIVIGNSLGGLLAMDLASSTPEKVAAIVVSGAPGMGSANLGIGPPKIGSEERLKKWFVYLKEKLFVNQECITDEQLSRVAEFFSDKRNFLNMIRLAKEADRYDARVILPKIKCPILLLWGDQDNVSPFELWKDSITLNSQIQQKVVENSGHSPMIEKPKAFWESVESFIKSVLAYHM</sequence>
<dbReference type="PRINTS" id="PR00111">
    <property type="entry name" value="ABHYDROLASE"/>
</dbReference>
<reference evidence="1 2" key="1">
    <citation type="submission" date="2017-05" db="EMBL/GenBank/DDBJ databases">
        <title>The genome sequence of Geobacillus thermocatenulatus DSM 730.</title>
        <authorList>
            <person name="Ramaloko W.T."/>
            <person name="Koen N."/>
            <person name="Polliack S."/>
            <person name="Aliyu H."/>
            <person name="Lebre P."/>
            <person name="Mohr T."/>
            <person name="Oswald F."/>
            <person name="Zwick M."/>
            <person name="Neumann A."/>
            <person name="Syldatk C."/>
            <person name="Cowan D."/>
            <person name="De Maayer P."/>
        </authorList>
    </citation>
    <scope>NUCLEOTIDE SEQUENCE [LARGE SCALE GENOMIC DNA]</scope>
    <source>
        <strain evidence="1 2">BGSC 93A1</strain>
    </source>
</reference>
<keyword evidence="1" id="KW-0378">Hydrolase</keyword>
<dbReference type="SUPFAM" id="SSF53474">
    <property type="entry name" value="alpha/beta-Hydrolases"/>
    <property type="match status" value="1"/>
</dbReference>
<evidence type="ECO:0000313" key="1">
    <source>
        <dbReference type="EMBL" id="OXB89906.1"/>
    </source>
</evidence>
<evidence type="ECO:0000313" key="2">
    <source>
        <dbReference type="Proteomes" id="UP000198378"/>
    </source>
</evidence>
<dbReference type="AlphaFoldDB" id="A0A226QBA5"/>
<comment type="caution">
    <text evidence="1">The sequence shown here is derived from an EMBL/GenBank/DDBJ whole genome shotgun (WGS) entry which is preliminary data.</text>
</comment>
<organism evidence="1 2">
    <name type="scientific">Geobacillus thermocatenulatus</name>
    <dbReference type="NCBI Taxonomy" id="33938"/>
    <lineage>
        <taxon>Bacteria</taxon>
        <taxon>Bacillati</taxon>
        <taxon>Bacillota</taxon>
        <taxon>Bacilli</taxon>
        <taxon>Bacillales</taxon>
        <taxon>Anoxybacillaceae</taxon>
        <taxon>Geobacillus</taxon>
        <taxon>Geobacillus thermoleovorans group</taxon>
    </lineage>
</organism>
<dbReference type="InterPro" id="IPR000073">
    <property type="entry name" value="AB_hydrolase_1"/>
</dbReference>
<dbReference type="GO" id="GO:0016787">
    <property type="term" value="F:hydrolase activity"/>
    <property type="evidence" value="ECO:0007669"/>
    <property type="project" value="UniProtKB-KW"/>
</dbReference>
<keyword evidence="2" id="KW-1185">Reference proteome</keyword>
<dbReference type="Pfam" id="PF12697">
    <property type="entry name" value="Abhydrolase_6"/>
    <property type="match status" value="1"/>
</dbReference>
<gene>
    <name evidence="1" type="ORF">B9L19_07775</name>
</gene>
<name>A0A226QBA5_9BACL</name>
<dbReference type="KEGG" id="gtm:GT3921_17705"/>
<dbReference type="EMBL" id="NEWK01000001">
    <property type="protein sequence ID" value="OXB89906.1"/>
    <property type="molecule type" value="Genomic_DNA"/>
</dbReference>
<dbReference type="InterPro" id="IPR029058">
    <property type="entry name" value="AB_hydrolase_fold"/>
</dbReference>
<dbReference type="InterPro" id="IPR050228">
    <property type="entry name" value="Carboxylesterase_BioH"/>
</dbReference>
<dbReference type="Proteomes" id="UP000198378">
    <property type="component" value="Unassembled WGS sequence"/>
</dbReference>
<dbReference type="PANTHER" id="PTHR43194:SF2">
    <property type="entry name" value="PEROXISOMAL MEMBRANE PROTEIN LPX1"/>
    <property type="match status" value="1"/>
</dbReference>
<protein>
    <submittedName>
        <fullName evidence="1">Alpha/beta hydrolase</fullName>
    </submittedName>
</protein>